<dbReference type="InterPro" id="IPR001509">
    <property type="entry name" value="Epimerase_deHydtase"/>
</dbReference>
<dbReference type="InterPro" id="IPR010099">
    <property type="entry name" value="SDR39U1"/>
</dbReference>
<dbReference type="AlphaFoldDB" id="A0A4R5MPS9"/>
<dbReference type="Pfam" id="PF08338">
    <property type="entry name" value="DUF1731"/>
    <property type="match status" value="1"/>
</dbReference>
<gene>
    <name evidence="4" type="ORF">EZJ43_03510</name>
</gene>
<proteinExistence type="inferred from homology"/>
<comment type="similarity">
    <text evidence="1">Belongs to the NAD(P)-dependent epimerase/dehydratase family. SDR39U1 subfamily.</text>
</comment>
<dbReference type="PANTHER" id="PTHR11092">
    <property type="entry name" value="SUGAR NUCLEOTIDE EPIMERASE RELATED"/>
    <property type="match status" value="1"/>
</dbReference>
<dbReference type="OrthoDB" id="9801773at2"/>
<evidence type="ECO:0000259" key="3">
    <source>
        <dbReference type="Pfam" id="PF08338"/>
    </source>
</evidence>
<dbReference type="RefSeq" id="WP_133261291.1">
    <property type="nucleotide sequence ID" value="NZ_SJCY01000002.1"/>
</dbReference>
<evidence type="ECO:0000313" key="4">
    <source>
        <dbReference type="EMBL" id="TDG37199.1"/>
    </source>
</evidence>
<dbReference type="EMBL" id="SJCY01000002">
    <property type="protein sequence ID" value="TDG37199.1"/>
    <property type="molecule type" value="Genomic_DNA"/>
</dbReference>
<keyword evidence="5" id="KW-1185">Reference proteome</keyword>
<dbReference type="SUPFAM" id="SSF51735">
    <property type="entry name" value="NAD(P)-binding Rossmann-fold domains"/>
    <property type="match status" value="1"/>
</dbReference>
<dbReference type="Proteomes" id="UP000295668">
    <property type="component" value="Unassembled WGS sequence"/>
</dbReference>
<organism evidence="4 5">
    <name type="scientific">Pedobacter changchengzhani</name>
    <dbReference type="NCBI Taxonomy" id="2529274"/>
    <lineage>
        <taxon>Bacteria</taxon>
        <taxon>Pseudomonadati</taxon>
        <taxon>Bacteroidota</taxon>
        <taxon>Sphingobacteriia</taxon>
        <taxon>Sphingobacteriales</taxon>
        <taxon>Sphingobacteriaceae</taxon>
        <taxon>Pedobacter</taxon>
    </lineage>
</organism>
<feature type="domain" description="DUF1731" evidence="3">
    <location>
        <begin position="254"/>
        <end position="303"/>
    </location>
</feature>
<dbReference type="PANTHER" id="PTHR11092:SF0">
    <property type="entry name" value="EPIMERASE FAMILY PROTEIN SDR39U1"/>
    <property type="match status" value="1"/>
</dbReference>
<comment type="caution">
    <text evidence="4">The sequence shown here is derived from an EMBL/GenBank/DDBJ whole genome shotgun (WGS) entry which is preliminary data.</text>
</comment>
<dbReference type="Pfam" id="PF01370">
    <property type="entry name" value="Epimerase"/>
    <property type="match status" value="1"/>
</dbReference>
<feature type="domain" description="NAD-dependent epimerase/dehydratase" evidence="2">
    <location>
        <begin position="6"/>
        <end position="220"/>
    </location>
</feature>
<reference evidence="4 5" key="1">
    <citation type="submission" date="2019-02" db="EMBL/GenBank/DDBJ databases">
        <title>Pedobacter sp. nov., a novel speices isolated from soil of pinguins habitat in Antarcitica.</title>
        <authorList>
            <person name="He R.-H."/>
        </authorList>
    </citation>
    <scope>NUCLEOTIDE SEQUENCE [LARGE SCALE GENOMIC DNA]</scope>
    <source>
        <strain evidence="4 5">E01020</strain>
    </source>
</reference>
<protein>
    <submittedName>
        <fullName evidence="4">TIGR01777 family protein</fullName>
    </submittedName>
</protein>
<evidence type="ECO:0000256" key="1">
    <source>
        <dbReference type="ARBA" id="ARBA00009353"/>
    </source>
</evidence>
<dbReference type="NCBIfam" id="TIGR01777">
    <property type="entry name" value="yfcH"/>
    <property type="match status" value="1"/>
</dbReference>
<dbReference type="Gene3D" id="3.40.50.720">
    <property type="entry name" value="NAD(P)-binding Rossmann-like Domain"/>
    <property type="match status" value="1"/>
</dbReference>
<evidence type="ECO:0000259" key="2">
    <source>
        <dbReference type="Pfam" id="PF01370"/>
    </source>
</evidence>
<dbReference type="InterPro" id="IPR036291">
    <property type="entry name" value="NAD(P)-bd_dom_sf"/>
</dbReference>
<name>A0A4R5MPS9_9SPHI</name>
<accession>A0A4R5MPS9</accession>
<sequence length="305" mass="33950">MKYEKIVLVGGNGYLGGVLAKYFSVITSEVVIISRKSAPNDKNIKTIVWDGKSEGDWENALNGAELVVNLCGKNVNCRYNAKNKAEIISSRVVPTKLLGNAIQKSNNPPKLWINITSATIYRYAEDYPQDEIMGEIGAGFSIEVCKIWEETFYNFTTPNTRKIALRMGIVLGKEDGVFPRLLNLVKLGMGGKQGDGQQYVSWIHEHDVALSVDYLMNHTELAGNINCTSPEPVKNAVLMKEIRTVYKMPFGLPAPTWLLKIGAIMIGTETELILKSRWVMPTVLTNSGFKFKYGNLREAIKAILN</sequence>
<dbReference type="InterPro" id="IPR013549">
    <property type="entry name" value="DUF1731"/>
</dbReference>
<evidence type="ECO:0000313" key="5">
    <source>
        <dbReference type="Proteomes" id="UP000295668"/>
    </source>
</evidence>